<sequence length="658" mass="72755">MSRSQKMSFRTLPCQRCGASRVLGDVCNECGKSGPAGEVNSVVVDRRTAVARINAALTPQVSPAKPTVDTTNLPTKEEPREFVEGFVEALRAILKRPKSSAAVLGMVERLESFEALRLRCQSFPKLRPRVALHRSVSVTLDTLSGLWPTYEQVLSAPTIHEAIILGQRGQELLDSASETLTTHEELVNSALAYEDLSIQDLSERILTALSISHPDFSVLEMGQYGKRLAEEKTGVPTDEAHGIQYLTLHTVASVHMDPNRFNDVMAETARFCFANHRLQEIAIEDGALESLARSQRLLYESLTSFEAVVSRENDEKALLRRIIKFYGEVYEDVVSPLLAWYSLMAGIKQQPYPKLLKDDATNLAKGLLKHPATTTFLEDSGAHLRNAAQHGNSYSVDGHLVRFNLRSYEETLSISSVIDQVFSLFESISAMSWSLSNALSNAGHAIPLREEDAAYMKLSAFYMAKFYLKHKGTPVLSSEESSSTWAFLLSPGQDRVFELALALSLGSPAQIRKIVLHTDAGETPLIIPQSAYNRVALLSDTDAQPIDHMMAVLELRNDSTIGGRRLLRTSDLKFAAASLGILLTIKKDPTLIPHLRRVKTLAEAHGNQRIADRITEALRLNRIPNYLASARLSAKFKTWVEDNDAPSMPASYAVTVTK</sequence>
<keyword evidence="2" id="KW-1185">Reference proteome</keyword>
<protein>
    <submittedName>
        <fullName evidence="1">Uncharacterized protein</fullName>
    </submittedName>
</protein>
<dbReference type="PATRIC" id="fig|1276920.7.peg.3138"/>
<organism evidence="1 2">
    <name type="scientific">Paeniglutamicibacter gangotriensis Lz1y</name>
    <dbReference type="NCBI Taxonomy" id="1276920"/>
    <lineage>
        <taxon>Bacteria</taxon>
        <taxon>Bacillati</taxon>
        <taxon>Actinomycetota</taxon>
        <taxon>Actinomycetes</taxon>
        <taxon>Micrococcales</taxon>
        <taxon>Micrococcaceae</taxon>
        <taxon>Paeniglutamicibacter</taxon>
    </lineage>
</organism>
<accession>M7MM01</accession>
<gene>
    <name evidence="1" type="ORF">ADIAG_03137</name>
</gene>
<proteinExistence type="predicted"/>
<reference evidence="1 2" key="1">
    <citation type="journal article" date="2013" name="Genome Announc.">
        <title>Draft Genome Sequence of Arthrobacter gangotriensis Strain Lz1yT, Isolated from a Penguin Rookery Soil Sample Collected in Antarctica, near the Indian Station Dakshin Gangotri.</title>
        <authorList>
            <person name="Shivaji S."/>
            <person name="Ara S."/>
            <person name="Bandi S."/>
            <person name="Singh A."/>
            <person name="Kumar Pinnaka A."/>
        </authorList>
    </citation>
    <scope>NUCLEOTIDE SEQUENCE [LARGE SCALE GENOMIC DNA]</scope>
    <source>
        <strain evidence="1 2">Lz1y</strain>
    </source>
</reference>
<name>M7MM01_9MICC</name>
<evidence type="ECO:0000313" key="2">
    <source>
        <dbReference type="Proteomes" id="UP000012015"/>
    </source>
</evidence>
<evidence type="ECO:0000313" key="1">
    <source>
        <dbReference type="EMBL" id="EMQ97342.1"/>
    </source>
</evidence>
<dbReference type="EMBL" id="AOCK01000010">
    <property type="protein sequence ID" value="EMQ97342.1"/>
    <property type="molecule type" value="Genomic_DNA"/>
</dbReference>
<dbReference type="Proteomes" id="UP000012015">
    <property type="component" value="Unassembled WGS sequence"/>
</dbReference>
<dbReference type="AlphaFoldDB" id="M7MM01"/>
<dbReference type="eggNOG" id="ENOG5033RSS">
    <property type="taxonomic scope" value="Bacteria"/>
</dbReference>
<comment type="caution">
    <text evidence="1">The sequence shown here is derived from an EMBL/GenBank/DDBJ whole genome shotgun (WGS) entry which is preliminary data.</text>
</comment>